<keyword evidence="3 7" id="KW-0812">Transmembrane</keyword>
<feature type="transmembrane region" description="Helical" evidence="7">
    <location>
        <begin position="391"/>
        <end position="411"/>
    </location>
</feature>
<dbReference type="PROSITE" id="PS50850">
    <property type="entry name" value="MFS"/>
    <property type="match status" value="1"/>
</dbReference>
<feature type="transmembrane region" description="Helical" evidence="7">
    <location>
        <begin position="91"/>
        <end position="114"/>
    </location>
</feature>
<evidence type="ECO:0000256" key="1">
    <source>
        <dbReference type="ARBA" id="ARBA00004141"/>
    </source>
</evidence>
<evidence type="ECO:0000313" key="9">
    <source>
        <dbReference type="EMBL" id="KAJ4246881.1"/>
    </source>
</evidence>
<dbReference type="PROSITE" id="PS00216">
    <property type="entry name" value="SUGAR_TRANSPORT_1"/>
    <property type="match status" value="1"/>
</dbReference>
<feature type="transmembrane region" description="Helical" evidence="7">
    <location>
        <begin position="255"/>
        <end position="275"/>
    </location>
</feature>
<feature type="transmembrane region" description="Helical" evidence="7">
    <location>
        <begin position="121"/>
        <end position="140"/>
    </location>
</feature>
<dbReference type="InterPro" id="IPR036259">
    <property type="entry name" value="MFS_trans_sf"/>
</dbReference>
<keyword evidence="4 7" id="KW-1133">Transmembrane helix</keyword>
<proteinExistence type="predicted"/>
<dbReference type="GO" id="GO:0022857">
    <property type="term" value="F:transmembrane transporter activity"/>
    <property type="evidence" value="ECO:0007669"/>
    <property type="project" value="InterPro"/>
</dbReference>
<feature type="transmembrane region" description="Helical" evidence="7">
    <location>
        <begin position="546"/>
        <end position="565"/>
    </location>
</feature>
<evidence type="ECO:0000259" key="8">
    <source>
        <dbReference type="PROSITE" id="PS50850"/>
    </source>
</evidence>
<protein>
    <recommendedName>
        <fullName evidence="8">Major facilitator superfamily (MFS) profile domain-containing protein</fullName>
    </recommendedName>
</protein>
<feature type="transmembrane region" description="Helical" evidence="7">
    <location>
        <begin position="214"/>
        <end position="234"/>
    </location>
</feature>
<feature type="region of interest" description="Disordered" evidence="6">
    <location>
        <begin position="1"/>
        <end position="25"/>
    </location>
</feature>
<dbReference type="GO" id="GO:0005886">
    <property type="term" value="C:plasma membrane"/>
    <property type="evidence" value="ECO:0007669"/>
    <property type="project" value="TreeGrafter"/>
</dbReference>
<feature type="transmembrane region" description="Helical" evidence="7">
    <location>
        <begin position="417"/>
        <end position="439"/>
    </location>
</feature>
<keyword evidence="2" id="KW-0813">Transport</keyword>
<evidence type="ECO:0000256" key="3">
    <source>
        <dbReference type="ARBA" id="ARBA00022692"/>
    </source>
</evidence>
<evidence type="ECO:0000256" key="6">
    <source>
        <dbReference type="SAM" id="MobiDB-lite"/>
    </source>
</evidence>
<organism evidence="9 10">
    <name type="scientific">Fusarium torreyae</name>
    <dbReference type="NCBI Taxonomy" id="1237075"/>
    <lineage>
        <taxon>Eukaryota</taxon>
        <taxon>Fungi</taxon>
        <taxon>Dikarya</taxon>
        <taxon>Ascomycota</taxon>
        <taxon>Pezizomycotina</taxon>
        <taxon>Sordariomycetes</taxon>
        <taxon>Hypocreomycetidae</taxon>
        <taxon>Hypocreales</taxon>
        <taxon>Nectriaceae</taxon>
        <taxon>Fusarium</taxon>
    </lineage>
</organism>
<dbReference type="PANTHER" id="PTHR23501">
    <property type="entry name" value="MAJOR FACILITATOR SUPERFAMILY"/>
    <property type="match status" value="1"/>
</dbReference>
<dbReference type="InterPro" id="IPR020846">
    <property type="entry name" value="MFS_dom"/>
</dbReference>
<evidence type="ECO:0000256" key="2">
    <source>
        <dbReference type="ARBA" id="ARBA00022448"/>
    </source>
</evidence>
<feature type="compositionally biased region" description="Basic and acidic residues" evidence="6">
    <location>
        <begin position="10"/>
        <end position="24"/>
    </location>
</feature>
<evidence type="ECO:0000256" key="5">
    <source>
        <dbReference type="ARBA" id="ARBA00023136"/>
    </source>
</evidence>
<evidence type="ECO:0000256" key="4">
    <source>
        <dbReference type="ARBA" id="ARBA00022989"/>
    </source>
</evidence>
<dbReference type="AlphaFoldDB" id="A0A9W8V7T7"/>
<accession>A0A9W8V7T7</accession>
<gene>
    <name evidence="9" type="ORF">NW762_013433</name>
</gene>
<comment type="subcellular location">
    <subcellularLocation>
        <location evidence="1">Membrane</location>
        <topology evidence="1">Multi-pass membrane protein</topology>
    </subcellularLocation>
</comment>
<dbReference type="InterPro" id="IPR010573">
    <property type="entry name" value="MFS_Str1/Tri12-like"/>
</dbReference>
<dbReference type="InterPro" id="IPR005829">
    <property type="entry name" value="Sugar_transporter_CS"/>
</dbReference>
<evidence type="ECO:0000313" key="10">
    <source>
        <dbReference type="Proteomes" id="UP001152049"/>
    </source>
</evidence>
<feature type="transmembrane region" description="Helical" evidence="7">
    <location>
        <begin position="287"/>
        <end position="304"/>
    </location>
</feature>
<feature type="transmembrane region" description="Helical" evidence="7">
    <location>
        <begin position="185"/>
        <end position="208"/>
    </location>
</feature>
<dbReference type="Pfam" id="PF06609">
    <property type="entry name" value="TRI12"/>
    <property type="match status" value="1"/>
</dbReference>
<feature type="transmembrane region" description="Helical" evidence="7">
    <location>
        <begin position="325"/>
        <end position="343"/>
    </location>
</feature>
<reference evidence="9" key="1">
    <citation type="submission" date="2022-09" db="EMBL/GenBank/DDBJ databases">
        <title>Fusarium specimens isolated from Avocado Roots.</title>
        <authorList>
            <person name="Stajich J."/>
            <person name="Roper C."/>
            <person name="Heimlech-Rivalta G."/>
        </authorList>
    </citation>
    <scope>NUCLEOTIDE SEQUENCE</scope>
    <source>
        <strain evidence="9">CF00136</strain>
    </source>
</reference>
<feature type="transmembrane region" description="Helical" evidence="7">
    <location>
        <begin position="363"/>
        <end position="384"/>
    </location>
</feature>
<feature type="transmembrane region" description="Helical" evidence="7">
    <location>
        <begin position="53"/>
        <end position="79"/>
    </location>
</feature>
<sequence length="597" mass="63617">MDSFKLKSATAERHEEGDAHHLEDVTPLDLDDPHRAALDHASDPTKVPSMATILAIVCLAMSFIAPMSCGYILITAIIVPIQTDLGDPNNTITWLIGGWSVASAVSFPVAGALSDIFGRRWVIMLGQAISMIGSIVGATAQTVNTIVAGSTLLGFSTGLIYVSYAGIPELLPNKWRGIGLASTELAIGIPWGVANVLFASLLVLHTSLGWRWCYYIGLITAALSLVGTFAFYFPPSRPQHDLDRTRWDQFKAIDFVGLALYAGGLTTLLVGLTWAGQPEHPWRSSSVIGPVVIGAATLVVCFIYEFTVPSQPLFPMEIFQQFREFTILLAIAFSAGMVFYPMLALLPQGSLYLFTSDQIEIGLMALPSGCVQIAFGVIGPALVGKIKRLKLQLIVTLVMQTTFTAALAGAVRNKTAWVALQSLAVGPFILAILICYLMVGLNMPLRHLGLATGLVGTFRSMGGSVGNAIFNTILQEVVRTDLGPKITAAALQEGFDPAGLGALIPATYTAILGVPGAFAAVPGISPAVETAAIQAFRNVYGDAFSMVFYVTIPFNVIVVILALFVKDPSKYLTNHTAVQMEKKAGPGNRHTADSSAE</sequence>
<dbReference type="Gene3D" id="1.20.1250.20">
    <property type="entry name" value="MFS general substrate transporter like domains"/>
    <property type="match status" value="2"/>
</dbReference>
<feature type="transmembrane region" description="Helical" evidence="7">
    <location>
        <begin position="146"/>
        <end position="164"/>
    </location>
</feature>
<dbReference type="SUPFAM" id="SSF103473">
    <property type="entry name" value="MFS general substrate transporter"/>
    <property type="match status" value="1"/>
</dbReference>
<dbReference type="PANTHER" id="PTHR23501:SF109">
    <property type="entry name" value="MAJOR FACILITATOR SUPERFAMILY (MFS) PROFILE DOMAIN-CONTAINING PROTEIN-RELATED"/>
    <property type="match status" value="1"/>
</dbReference>
<evidence type="ECO:0000256" key="7">
    <source>
        <dbReference type="SAM" id="Phobius"/>
    </source>
</evidence>
<feature type="domain" description="Major facilitator superfamily (MFS) profile" evidence="8">
    <location>
        <begin position="54"/>
        <end position="570"/>
    </location>
</feature>
<dbReference type="OrthoDB" id="4161376at2759"/>
<name>A0A9W8V7T7_9HYPO</name>
<comment type="caution">
    <text evidence="9">The sequence shown here is derived from an EMBL/GenBank/DDBJ whole genome shotgun (WGS) entry which is preliminary data.</text>
</comment>
<keyword evidence="10" id="KW-1185">Reference proteome</keyword>
<dbReference type="Proteomes" id="UP001152049">
    <property type="component" value="Unassembled WGS sequence"/>
</dbReference>
<keyword evidence="5 7" id="KW-0472">Membrane</keyword>
<dbReference type="EMBL" id="JAOQAZ010000041">
    <property type="protein sequence ID" value="KAJ4246881.1"/>
    <property type="molecule type" value="Genomic_DNA"/>
</dbReference>